<dbReference type="AlphaFoldDB" id="A0A383EHT9"/>
<gene>
    <name evidence="2" type="ORF">METZ01_LOCUS508857</name>
</gene>
<dbReference type="SUPFAM" id="SSF46955">
    <property type="entry name" value="Putative DNA-binding domain"/>
    <property type="match status" value="1"/>
</dbReference>
<dbReference type="InterPro" id="IPR010093">
    <property type="entry name" value="SinI_DNA-bd"/>
</dbReference>
<feature type="domain" description="Helix-turn-helix" evidence="1">
    <location>
        <begin position="25"/>
        <end position="72"/>
    </location>
</feature>
<dbReference type="Pfam" id="PF12728">
    <property type="entry name" value="HTH_17"/>
    <property type="match status" value="1"/>
</dbReference>
<dbReference type="GO" id="GO:0003677">
    <property type="term" value="F:DNA binding"/>
    <property type="evidence" value="ECO:0007669"/>
    <property type="project" value="InterPro"/>
</dbReference>
<organism evidence="2">
    <name type="scientific">marine metagenome</name>
    <dbReference type="NCBI Taxonomy" id="408172"/>
    <lineage>
        <taxon>unclassified sequences</taxon>
        <taxon>metagenomes</taxon>
        <taxon>ecological metagenomes</taxon>
    </lineage>
</organism>
<evidence type="ECO:0000313" key="2">
    <source>
        <dbReference type="EMBL" id="SVE56003.1"/>
    </source>
</evidence>
<dbReference type="EMBL" id="UINC01225790">
    <property type="protein sequence ID" value="SVE56003.1"/>
    <property type="molecule type" value="Genomic_DNA"/>
</dbReference>
<dbReference type="InterPro" id="IPR009061">
    <property type="entry name" value="DNA-bd_dom_put_sf"/>
</dbReference>
<accession>A0A383EHT9</accession>
<proteinExistence type="predicted"/>
<dbReference type="InterPro" id="IPR041657">
    <property type="entry name" value="HTH_17"/>
</dbReference>
<protein>
    <recommendedName>
        <fullName evidence="1">Helix-turn-helix domain-containing protein</fullName>
    </recommendedName>
</protein>
<evidence type="ECO:0000259" key="1">
    <source>
        <dbReference type="Pfam" id="PF12728"/>
    </source>
</evidence>
<reference evidence="2" key="1">
    <citation type="submission" date="2018-05" db="EMBL/GenBank/DDBJ databases">
        <authorList>
            <person name="Lanie J.A."/>
            <person name="Ng W.-L."/>
            <person name="Kazmierczak K.M."/>
            <person name="Andrzejewski T.M."/>
            <person name="Davidsen T.M."/>
            <person name="Wayne K.J."/>
            <person name="Tettelin H."/>
            <person name="Glass J.I."/>
            <person name="Rusch D."/>
            <person name="Podicherti R."/>
            <person name="Tsui H.-C.T."/>
            <person name="Winkler M.E."/>
        </authorList>
    </citation>
    <scope>NUCLEOTIDE SEQUENCE</scope>
</reference>
<name>A0A383EHT9_9ZZZZ</name>
<dbReference type="NCBIfam" id="TIGR01764">
    <property type="entry name" value="excise"/>
    <property type="match status" value="1"/>
</dbReference>
<sequence length="73" mass="8353">MNSRILELLREIKDLIQGKEKSNRWMDIKNASDYTAVSRSTIRRAVQNGSLKASNTTGKLLFKVSDVERWLNG</sequence>